<evidence type="ECO:0000313" key="2">
    <source>
        <dbReference type="EMBL" id="SPF52376.1"/>
    </source>
</evidence>
<proteinExistence type="predicted"/>
<evidence type="ECO:0000256" key="1">
    <source>
        <dbReference type="SAM" id="Phobius"/>
    </source>
</evidence>
<feature type="transmembrane region" description="Helical" evidence="1">
    <location>
        <begin position="20"/>
        <end position="38"/>
    </location>
</feature>
<name>A0A2U3LKM0_9FIRM</name>
<organism evidence="2 3">
    <name type="scientific">Candidatus Desulfosporosinus infrequens</name>
    <dbReference type="NCBI Taxonomy" id="2043169"/>
    <lineage>
        <taxon>Bacteria</taxon>
        <taxon>Bacillati</taxon>
        <taxon>Bacillota</taxon>
        <taxon>Clostridia</taxon>
        <taxon>Eubacteriales</taxon>
        <taxon>Desulfitobacteriaceae</taxon>
        <taxon>Desulfosporosinus</taxon>
    </lineage>
</organism>
<dbReference type="AlphaFoldDB" id="A0A2U3LKM0"/>
<accession>A0A2U3LKM0</accession>
<dbReference type="Proteomes" id="UP000238916">
    <property type="component" value="Unassembled WGS sequence"/>
</dbReference>
<evidence type="ECO:0000313" key="3">
    <source>
        <dbReference type="Proteomes" id="UP000238916"/>
    </source>
</evidence>
<gene>
    <name evidence="2" type="ORF">SBF1_5670002</name>
</gene>
<protein>
    <submittedName>
        <fullName evidence="2">Uncharacterized protein</fullName>
    </submittedName>
</protein>
<reference evidence="3" key="1">
    <citation type="submission" date="2018-02" db="EMBL/GenBank/DDBJ databases">
        <authorList>
            <person name="Hausmann B."/>
        </authorList>
    </citation>
    <scope>NUCLEOTIDE SEQUENCE [LARGE SCALE GENOMIC DNA]</scope>
    <source>
        <strain evidence="3">Peat soil MAG SbF1</strain>
    </source>
</reference>
<keyword evidence="1" id="KW-0812">Transmembrane</keyword>
<keyword evidence="1" id="KW-0472">Membrane</keyword>
<dbReference type="EMBL" id="OMOF01000520">
    <property type="protein sequence ID" value="SPF52376.1"/>
    <property type="molecule type" value="Genomic_DNA"/>
</dbReference>
<keyword evidence="1" id="KW-1133">Transmembrane helix</keyword>
<sequence length="43" mass="4967">MIELGGFSGLYVTPHMQTLLVFEVSNVVIHIIFTLRFFQFSFS</sequence>